<comment type="catalytic activity">
    <reaction evidence="1">
        <text>a long-chain fatty acyl-CoA + 2 NADPH + 2 H(+) = a long-chain primary fatty alcohol + 2 NADP(+) + CoA</text>
        <dbReference type="Rhea" id="RHEA:52716"/>
        <dbReference type="ChEBI" id="CHEBI:15378"/>
        <dbReference type="ChEBI" id="CHEBI:57287"/>
        <dbReference type="ChEBI" id="CHEBI:57783"/>
        <dbReference type="ChEBI" id="CHEBI:58349"/>
        <dbReference type="ChEBI" id="CHEBI:77396"/>
        <dbReference type="ChEBI" id="CHEBI:83139"/>
        <dbReference type="EC" id="1.2.1.84"/>
    </reaction>
</comment>
<dbReference type="EC" id="1.2.1.84" evidence="1"/>
<evidence type="ECO:0000313" key="4">
    <source>
        <dbReference type="RefSeq" id="XP_030380980.1"/>
    </source>
</evidence>
<dbReference type="InterPro" id="IPR013120">
    <property type="entry name" value="FAR_NAD-bd"/>
</dbReference>
<dbReference type="Gene3D" id="3.40.50.720">
    <property type="entry name" value="NAD(P)-binding Rossmann-like Domain"/>
    <property type="match status" value="1"/>
</dbReference>
<keyword evidence="3" id="KW-1185">Reference proteome</keyword>
<dbReference type="SUPFAM" id="SSF51735">
    <property type="entry name" value="NAD(P)-binding Rossmann-fold domains"/>
    <property type="match status" value="1"/>
</dbReference>
<dbReference type="GO" id="GO:0080019">
    <property type="term" value="F:alcohol-forming very long-chain fatty acyl-CoA reductase activity"/>
    <property type="evidence" value="ECO:0007669"/>
    <property type="project" value="InterPro"/>
</dbReference>
<comment type="function">
    <text evidence="1">Catalyzes the reduction of fatty acyl-CoA to fatty alcohols.</text>
</comment>
<keyword evidence="1" id="KW-0560">Oxidoreductase</keyword>
<keyword evidence="1" id="KW-1133">Transmembrane helix</keyword>
<name>A0A6J2TZ83_DROLE</name>
<dbReference type="InterPro" id="IPR026055">
    <property type="entry name" value="FAR"/>
</dbReference>
<dbReference type="InterPro" id="IPR036291">
    <property type="entry name" value="NAD(P)-bd_dom_sf"/>
</dbReference>
<dbReference type="GO" id="GO:0102965">
    <property type="term" value="F:alcohol-forming long-chain fatty acyl-CoA reductase activity"/>
    <property type="evidence" value="ECO:0007669"/>
    <property type="project" value="UniProtKB-EC"/>
</dbReference>
<dbReference type="Proteomes" id="UP000504634">
    <property type="component" value="Unplaced"/>
</dbReference>
<accession>A0A6J2TZ83</accession>
<dbReference type="CDD" id="cd05236">
    <property type="entry name" value="FAR-N_SDR_e"/>
    <property type="match status" value="1"/>
</dbReference>
<dbReference type="RefSeq" id="XP_030380980.1">
    <property type="nucleotide sequence ID" value="XM_030525120.1"/>
</dbReference>
<dbReference type="GO" id="GO:0005777">
    <property type="term" value="C:peroxisome"/>
    <property type="evidence" value="ECO:0007669"/>
    <property type="project" value="TreeGrafter"/>
</dbReference>
<dbReference type="PANTHER" id="PTHR11011:SF24">
    <property type="entry name" value="FATTY ACYL-COA REDUCTASE"/>
    <property type="match status" value="1"/>
</dbReference>
<keyword evidence="1" id="KW-0444">Lipid biosynthesis</keyword>
<evidence type="ECO:0000259" key="2">
    <source>
        <dbReference type="Pfam" id="PF07993"/>
    </source>
</evidence>
<evidence type="ECO:0000256" key="1">
    <source>
        <dbReference type="RuleBase" id="RU363097"/>
    </source>
</evidence>
<organism evidence="3 4">
    <name type="scientific">Drosophila lebanonensis</name>
    <name type="common">Fruit fly</name>
    <name type="synonym">Scaptodrosophila lebanonensis</name>
    <dbReference type="NCBI Taxonomy" id="7225"/>
    <lineage>
        <taxon>Eukaryota</taxon>
        <taxon>Metazoa</taxon>
        <taxon>Ecdysozoa</taxon>
        <taxon>Arthropoda</taxon>
        <taxon>Hexapoda</taxon>
        <taxon>Insecta</taxon>
        <taxon>Pterygota</taxon>
        <taxon>Neoptera</taxon>
        <taxon>Endopterygota</taxon>
        <taxon>Diptera</taxon>
        <taxon>Brachycera</taxon>
        <taxon>Muscomorpha</taxon>
        <taxon>Ephydroidea</taxon>
        <taxon>Drosophilidae</taxon>
        <taxon>Scaptodrosophila</taxon>
    </lineage>
</organism>
<feature type="transmembrane region" description="Helical" evidence="1">
    <location>
        <begin position="472"/>
        <end position="494"/>
    </location>
</feature>
<evidence type="ECO:0000313" key="3">
    <source>
        <dbReference type="Proteomes" id="UP000504634"/>
    </source>
</evidence>
<keyword evidence="1" id="KW-0812">Transmembrane</keyword>
<protein>
    <recommendedName>
        <fullName evidence="1">Fatty acyl-CoA reductase</fullName>
        <ecNumber evidence="1">1.2.1.84</ecNumber>
    </recommendedName>
</protein>
<keyword evidence="1" id="KW-0472">Membrane</keyword>
<dbReference type="CTD" id="45707"/>
<comment type="similarity">
    <text evidence="1">Belongs to the fatty acyl-CoA reductase family.</text>
</comment>
<keyword evidence="1" id="KW-0443">Lipid metabolism</keyword>
<dbReference type="GO" id="GO:0035336">
    <property type="term" value="P:long-chain fatty-acyl-CoA metabolic process"/>
    <property type="evidence" value="ECO:0007669"/>
    <property type="project" value="TreeGrafter"/>
</dbReference>
<dbReference type="AlphaFoldDB" id="A0A6J2TZ83"/>
<dbReference type="GeneID" id="115628866"/>
<dbReference type="OrthoDB" id="429813at2759"/>
<sequence>MTVCEFFEDAEVFITGGSGVVGKAVVEKLLRSCNVKCIYLLLRTRKQLSAEQRLQKICEDSIFEVLREQKPNELRKLVAIPGDVALPHLGIEPENMKRMAQVSIVFHCAATVRFDEPIRVALQLNVGGTFEALKFAETLLHLRVFVHVSTFFSNPYLDTVESKYYSSPMEWRKCLQLAQTIKDDDMLNALTRKLIVGFPNTYTFTKNLAESLINDYRTRLPVIVYRPSIVLFSIREPVPGYAPSLTGAMGLFTLVGSGLLKTVYLGENIHLDLTPQDVGIKALLYFTQQGNETYKKGIPDELLVYQVSSCTLIPFTFQQIAEEMDRQDVWYGAAFEKQLLLPGCIYTDNSWLYHFLVLTKQILPALFVDMLLILSGRKPAVMGIVRKLYLTLKVMQPFMFNNYSSSGITGLKQLLDDTRGTICDLDDEYLLTVTNERIIAACKDMLHSIRRHRLKEDPSTLRRSQRIMQIKVVIYNVVRLLLLYKLLSWLWRIIFPN</sequence>
<dbReference type="Pfam" id="PF07993">
    <property type="entry name" value="NAD_binding_4"/>
    <property type="match status" value="1"/>
</dbReference>
<reference evidence="4" key="1">
    <citation type="submission" date="2025-08" db="UniProtKB">
        <authorList>
            <consortium name="RefSeq"/>
        </authorList>
    </citation>
    <scope>IDENTIFICATION</scope>
    <source>
        <strain evidence="4">11010-0011.00</strain>
        <tissue evidence="4">Whole body</tissue>
    </source>
</reference>
<keyword evidence="1" id="KW-0521">NADP</keyword>
<dbReference type="PANTHER" id="PTHR11011">
    <property type="entry name" value="MALE STERILITY PROTEIN 2-RELATED"/>
    <property type="match status" value="1"/>
</dbReference>
<proteinExistence type="inferred from homology"/>
<gene>
    <name evidence="4" type="primary">LOC115628866</name>
</gene>
<feature type="domain" description="Thioester reductase (TE)" evidence="2">
    <location>
        <begin position="14"/>
        <end position="282"/>
    </location>
</feature>